<dbReference type="OrthoDB" id="3221862at2759"/>
<evidence type="ECO:0000256" key="1">
    <source>
        <dbReference type="SAM" id="MobiDB-lite"/>
    </source>
</evidence>
<feature type="region of interest" description="Disordered" evidence="1">
    <location>
        <begin position="65"/>
        <end position="98"/>
    </location>
</feature>
<protein>
    <recommendedName>
        <fullName evidence="2">DUF6570 domain-containing protein</fullName>
    </recommendedName>
</protein>
<dbReference type="EMBL" id="KN839302">
    <property type="protein sequence ID" value="KIJ90063.1"/>
    <property type="molecule type" value="Genomic_DNA"/>
</dbReference>
<evidence type="ECO:0000313" key="3">
    <source>
        <dbReference type="EMBL" id="KIJ90063.1"/>
    </source>
</evidence>
<evidence type="ECO:0000259" key="2">
    <source>
        <dbReference type="Pfam" id="PF20209"/>
    </source>
</evidence>
<keyword evidence="4" id="KW-1185">Reference proteome</keyword>
<sequence length="165" mass="18478">MDEVLAFIYTGPCKPTKSDFERTPLLVRHNKVAAALEWLKLNHCDYFDLEISYENLGEYPEDSPPVVVDYRESSSNKDPESTAINDMEEETGTETGQCPFVVHGLTGEEYSTKSLKALKAIALQHLTSNKKMLAVGHAKEPESLYNNPQLFPQMNWKPSPEGASV</sequence>
<accession>A0A0C9WQP5</accession>
<dbReference type="AlphaFoldDB" id="A0A0C9WQP5"/>
<organism evidence="3 4">
    <name type="scientific">Laccaria amethystina LaAM-08-1</name>
    <dbReference type="NCBI Taxonomy" id="1095629"/>
    <lineage>
        <taxon>Eukaryota</taxon>
        <taxon>Fungi</taxon>
        <taxon>Dikarya</taxon>
        <taxon>Basidiomycota</taxon>
        <taxon>Agaricomycotina</taxon>
        <taxon>Agaricomycetes</taxon>
        <taxon>Agaricomycetidae</taxon>
        <taxon>Agaricales</taxon>
        <taxon>Agaricineae</taxon>
        <taxon>Hydnangiaceae</taxon>
        <taxon>Laccaria</taxon>
    </lineage>
</organism>
<dbReference type="InterPro" id="IPR046700">
    <property type="entry name" value="DUF6570"/>
</dbReference>
<gene>
    <name evidence="3" type="ORF">K443DRAFT_117160</name>
</gene>
<name>A0A0C9WQP5_9AGAR</name>
<evidence type="ECO:0000313" key="4">
    <source>
        <dbReference type="Proteomes" id="UP000054477"/>
    </source>
</evidence>
<feature type="domain" description="DUF6570" evidence="2">
    <location>
        <begin position="1"/>
        <end position="56"/>
    </location>
</feature>
<dbReference type="Proteomes" id="UP000054477">
    <property type="component" value="Unassembled WGS sequence"/>
</dbReference>
<reference evidence="3 4" key="1">
    <citation type="submission" date="2014-04" db="EMBL/GenBank/DDBJ databases">
        <authorList>
            <consortium name="DOE Joint Genome Institute"/>
            <person name="Kuo A."/>
            <person name="Kohler A."/>
            <person name="Nagy L.G."/>
            <person name="Floudas D."/>
            <person name="Copeland A."/>
            <person name="Barry K.W."/>
            <person name="Cichocki N."/>
            <person name="Veneault-Fourrey C."/>
            <person name="LaButti K."/>
            <person name="Lindquist E.A."/>
            <person name="Lipzen A."/>
            <person name="Lundell T."/>
            <person name="Morin E."/>
            <person name="Murat C."/>
            <person name="Sun H."/>
            <person name="Tunlid A."/>
            <person name="Henrissat B."/>
            <person name="Grigoriev I.V."/>
            <person name="Hibbett D.S."/>
            <person name="Martin F."/>
            <person name="Nordberg H.P."/>
            <person name="Cantor M.N."/>
            <person name="Hua S.X."/>
        </authorList>
    </citation>
    <scope>NUCLEOTIDE SEQUENCE [LARGE SCALE GENOMIC DNA]</scope>
    <source>
        <strain evidence="3 4">LaAM-08-1</strain>
    </source>
</reference>
<dbReference type="Pfam" id="PF20209">
    <property type="entry name" value="DUF6570"/>
    <property type="match status" value="1"/>
</dbReference>
<feature type="compositionally biased region" description="Basic and acidic residues" evidence="1">
    <location>
        <begin position="69"/>
        <end position="80"/>
    </location>
</feature>
<dbReference type="HOGENOM" id="CLU_090397_0_0_1"/>
<dbReference type="STRING" id="1095629.A0A0C9WQP5"/>
<feature type="region of interest" description="Disordered" evidence="1">
    <location>
        <begin position="143"/>
        <end position="165"/>
    </location>
</feature>
<reference evidence="4" key="2">
    <citation type="submission" date="2015-01" db="EMBL/GenBank/DDBJ databases">
        <title>Evolutionary Origins and Diversification of the Mycorrhizal Mutualists.</title>
        <authorList>
            <consortium name="DOE Joint Genome Institute"/>
            <consortium name="Mycorrhizal Genomics Consortium"/>
            <person name="Kohler A."/>
            <person name="Kuo A."/>
            <person name="Nagy L.G."/>
            <person name="Floudas D."/>
            <person name="Copeland A."/>
            <person name="Barry K.W."/>
            <person name="Cichocki N."/>
            <person name="Veneault-Fourrey C."/>
            <person name="LaButti K."/>
            <person name="Lindquist E.A."/>
            <person name="Lipzen A."/>
            <person name="Lundell T."/>
            <person name="Morin E."/>
            <person name="Murat C."/>
            <person name="Riley R."/>
            <person name="Ohm R."/>
            <person name="Sun H."/>
            <person name="Tunlid A."/>
            <person name="Henrissat B."/>
            <person name="Grigoriev I.V."/>
            <person name="Hibbett D.S."/>
            <person name="Martin F."/>
        </authorList>
    </citation>
    <scope>NUCLEOTIDE SEQUENCE [LARGE SCALE GENOMIC DNA]</scope>
    <source>
        <strain evidence="4">LaAM-08-1</strain>
    </source>
</reference>
<proteinExistence type="predicted"/>